<protein>
    <submittedName>
        <fullName evidence="3">Uncharacterized protein</fullName>
    </submittedName>
</protein>
<evidence type="ECO:0000313" key="3">
    <source>
        <dbReference type="EMBL" id="GAA5414705.1"/>
    </source>
</evidence>
<dbReference type="EMBL" id="BAABQM010000002">
    <property type="protein sequence ID" value="GAA5414705.1"/>
    <property type="molecule type" value="Genomic_DNA"/>
</dbReference>
<gene>
    <name evidence="3" type="ORF">UREOM_4160</name>
</gene>
<keyword evidence="2" id="KW-1133">Transmembrane helix</keyword>
<evidence type="ECO:0000256" key="2">
    <source>
        <dbReference type="SAM" id="Phobius"/>
    </source>
</evidence>
<organism evidence="3 4">
    <name type="scientific">Ureaplasma ceti</name>
    <dbReference type="NCBI Taxonomy" id="3119530"/>
    <lineage>
        <taxon>Bacteria</taxon>
        <taxon>Bacillati</taxon>
        <taxon>Mycoplasmatota</taxon>
        <taxon>Mycoplasmoidales</taxon>
        <taxon>Mycoplasmoidaceae</taxon>
        <taxon>Ureaplasma</taxon>
    </lineage>
</organism>
<feature type="transmembrane region" description="Helical" evidence="2">
    <location>
        <begin position="101"/>
        <end position="121"/>
    </location>
</feature>
<dbReference type="Proteomes" id="UP001449582">
    <property type="component" value="Unassembled WGS sequence"/>
</dbReference>
<dbReference type="RefSeq" id="WP_353289866.1">
    <property type="nucleotide sequence ID" value="NZ_BAABQM010000002.1"/>
</dbReference>
<evidence type="ECO:0000256" key="1">
    <source>
        <dbReference type="SAM" id="MobiDB-lite"/>
    </source>
</evidence>
<keyword evidence="2" id="KW-0472">Membrane</keyword>
<accession>A0ABP9U6P3</accession>
<comment type="caution">
    <text evidence="3">The sequence shown here is derived from an EMBL/GenBank/DDBJ whole genome shotgun (WGS) entry which is preliminary data.</text>
</comment>
<proteinExistence type="predicted"/>
<evidence type="ECO:0000313" key="4">
    <source>
        <dbReference type="Proteomes" id="UP001449582"/>
    </source>
</evidence>
<feature type="transmembrane region" description="Helical" evidence="2">
    <location>
        <begin position="141"/>
        <end position="165"/>
    </location>
</feature>
<reference evidence="3" key="1">
    <citation type="submission" date="2024-02" db="EMBL/GenBank/DDBJ databases">
        <title>Draft genome sequence of new strains in genus Ureaplasma.</title>
        <authorList>
            <person name="Nakajima Y."/>
            <person name="Segawa T."/>
        </authorList>
    </citation>
    <scope>NUCLEOTIDE SEQUENCE [LARGE SCALE GENOMIC DNA]</scope>
    <source>
        <strain evidence="3">OM1</strain>
    </source>
</reference>
<keyword evidence="4" id="KW-1185">Reference proteome</keyword>
<name>A0ABP9U6P3_9BACT</name>
<feature type="transmembrane region" description="Helical" evidence="2">
    <location>
        <begin position="30"/>
        <end position="53"/>
    </location>
</feature>
<keyword evidence="2" id="KW-0812">Transmembrane</keyword>
<feature type="region of interest" description="Disordered" evidence="1">
    <location>
        <begin position="207"/>
        <end position="237"/>
    </location>
</feature>
<sequence length="237" mass="25973">MKNIINNQETNNETKKNKDKKGFVNSVNSVIGLSATAIVLEIIAIALLIYLILTSLNYNNAQQAYAIAINSANSGGPYSANDALTYKEIADSLSTIITQTWIALVVIGVIALIIKIVNAVYASKVNSWLSLRNYIPSDGKVISICAIIAIFIAPLILFSVVLGYACSLRAKIDGETWAAQFGQMNFNPYPYGPYPYYPQNNFGPMNPNNPGFNNNGNPYQPKDNNNNNNPDGWNDIR</sequence>